<reference evidence="9" key="1">
    <citation type="submission" date="2010-08" db="EMBL/GenBank/DDBJ databases">
        <title>Genome sequence of Parvularcula bermudensis HTCC2503.</title>
        <authorList>
            <person name="Kang D.-M."/>
            <person name="Oh H.-M."/>
            <person name="Cho J.-C."/>
        </authorList>
    </citation>
    <scope>NUCLEOTIDE SEQUENCE [LARGE SCALE GENOMIC DNA]</scope>
    <source>
        <strain evidence="9">ATCC BAA-594 / HTCC2503 / KCTC 12087</strain>
    </source>
</reference>
<evidence type="ECO:0000259" key="6">
    <source>
        <dbReference type="Pfam" id="PF03755"/>
    </source>
</evidence>
<proteinExistence type="inferred from homology"/>
<keyword evidence="2" id="KW-0540">Nuclease</keyword>
<dbReference type="PANTHER" id="PTHR30636">
    <property type="entry name" value="UPF0701 PROTEIN YICC"/>
    <property type="match status" value="1"/>
</dbReference>
<dbReference type="InterPro" id="IPR013551">
    <property type="entry name" value="YicC-like_C"/>
</dbReference>
<dbReference type="AlphaFoldDB" id="E0TC35"/>
<feature type="domain" description="Endoribonuclease YicC-like N-terminal" evidence="6">
    <location>
        <begin position="4"/>
        <end position="162"/>
    </location>
</feature>
<dbReference type="STRING" id="314260.PB2503_11229"/>
<evidence type="ECO:0008006" key="10">
    <source>
        <dbReference type="Google" id="ProtNLM"/>
    </source>
</evidence>
<reference evidence="8 9" key="2">
    <citation type="journal article" date="2011" name="J. Bacteriol.">
        <title>Complete genome sequence of strain HTCC2503T of Parvularcula bermudensis, the type species of the order "Parvularculales" in the class Alphaproteobacteria.</title>
        <authorList>
            <person name="Oh H.M."/>
            <person name="Kang I."/>
            <person name="Vergin K.L."/>
            <person name="Kang D."/>
            <person name="Rhee K.H."/>
            <person name="Giovannoni S.J."/>
            <person name="Cho J.C."/>
        </authorList>
    </citation>
    <scope>NUCLEOTIDE SEQUENCE [LARGE SCALE GENOMIC DNA]</scope>
    <source>
        <strain evidence="9">ATCC BAA-594 / HTCC2503 / KCTC 12087</strain>
    </source>
</reference>
<evidence type="ECO:0000256" key="4">
    <source>
        <dbReference type="ARBA" id="ARBA00022801"/>
    </source>
</evidence>
<keyword evidence="4" id="KW-0378">Hydrolase</keyword>
<evidence type="ECO:0000313" key="9">
    <source>
        <dbReference type="Proteomes" id="UP000001302"/>
    </source>
</evidence>
<evidence type="ECO:0000256" key="2">
    <source>
        <dbReference type="ARBA" id="ARBA00022722"/>
    </source>
</evidence>
<feature type="domain" description="Endoribonuclease YicC-like C-terminal" evidence="7">
    <location>
        <begin position="182"/>
        <end position="298"/>
    </location>
</feature>
<name>E0TC35_PARBH</name>
<gene>
    <name evidence="8" type="ordered locus">PB2503_11229</name>
</gene>
<keyword evidence="9" id="KW-1185">Reference proteome</keyword>
<dbReference type="Proteomes" id="UP000001302">
    <property type="component" value="Chromosome"/>
</dbReference>
<dbReference type="PANTHER" id="PTHR30636:SF3">
    <property type="entry name" value="UPF0701 PROTEIN YICC"/>
    <property type="match status" value="1"/>
</dbReference>
<dbReference type="eggNOG" id="COG1561">
    <property type="taxonomic scope" value="Bacteria"/>
</dbReference>
<dbReference type="GO" id="GO:0016787">
    <property type="term" value="F:hydrolase activity"/>
    <property type="evidence" value="ECO:0007669"/>
    <property type="project" value="UniProtKB-KW"/>
</dbReference>
<dbReference type="HOGENOM" id="CLU_076609_0_1_5"/>
<comment type="similarity">
    <text evidence="5">Belongs to the YicC/YloC family.</text>
</comment>
<comment type="cofactor">
    <cofactor evidence="1">
        <name>a divalent metal cation</name>
        <dbReference type="ChEBI" id="CHEBI:60240"/>
    </cofactor>
</comment>
<accession>E0TC35</accession>
<evidence type="ECO:0000256" key="1">
    <source>
        <dbReference type="ARBA" id="ARBA00001968"/>
    </source>
</evidence>
<dbReference type="KEGG" id="pbr:PB2503_11229"/>
<evidence type="ECO:0000259" key="7">
    <source>
        <dbReference type="Pfam" id="PF08340"/>
    </source>
</evidence>
<sequence length="298" mass="31718">MTLNSMTGYGGADGVLADEVGEGVRPFRWELKAVNGKTLDMRLRLPTEAETLEPAVRAALKAAIGRGNLQVSLHLDRAGGLDLPDVSDATLDSLSPLLSRIMNVTGATPPSAAEVLSLVGSMAAGRREAGLSAPDREALLAGLGRAISMLTQSRAEEGAQLRTVMAGQIETLTALAAQARTEAETALPAHFEALKFRLTALAAETALGAERLSEEAAHLAMKADVTEELDRLDAHLETASSWLNLKAPVGRRFDFLTQELAREANTLTTKGVSLPLKQIGLDLKVVIDRLREQVQNVE</sequence>
<organism evidence="8 9">
    <name type="scientific">Parvularcula bermudensis (strain ATCC BAA-594 / HTCC2503 / KCTC 12087)</name>
    <dbReference type="NCBI Taxonomy" id="314260"/>
    <lineage>
        <taxon>Bacteria</taxon>
        <taxon>Pseudomonadati</taxon>
        <taxon>Pseudomonadota</taxon>
        <taxon>Alphaproteobacteria</taxon>
        <taxon>Parvularculales</taxon>
        <taxon>Parvularculaceae</taxon>
        <taxon>Parvularcula</taxon>
    </lineage>
</organism>
<dbReference type="GO" id="GO:0004521">
    <property type="term" value="F:RNA endonuclease activity"/>
    <property type="evidence" value="ECO:0007669"/>
    <property type="project" value="InterPro"/>
</dbReference>
<protein>
    <recommendedName>
        <fullName evidence="10">YicC family protein</fullName>
    </recommendedName>
</protein>
<evidence type="ECO:0000256" key="5">
    <source>
        <dbReference type="ARBA" id="ARBA00035648"/>
    </source>
</evidence>
<evidence type="ECO:0000313" key="8">
    <source>
        <dbReference type="EMBL" id="ADM10293.1"/>
    </source>
</evidence>
<dbReference type="InterPro" id="IPR013527">
    <property type="entry name" value="YicC-like_N"/>
</dbReference>
<keyword evidence="3" id="KW-0255">Endonuclease</keyword>
<dbReference type="Pfam" id="PF03755">
    <property type="entry name" value="YicC-like_N"/>
    <property type="match status" value="1"/>
</dbReference>
<evidence type="ECO:0000256" key="3">
    <source>
        <dbReference type="ARBA" id="ARBA00022759"/>
    </source>
</evidence>
<dbReference type="InterPro" id="IPR005229">
    <property type="entry name" value="YicC/YloC-like"/>
</dbReference>
<dbReference type="EMBL" id="CP002156">
    <property type="protein sequence ID" value="ADM10293.1"/>
    <property type="molecule type" value="Genomic_DNA"/>
</dbReference>
<dbReference type="Pfam" id="PF08340">
    <property type="entry name" value="YicC-like_C"/>
    <property type="match status" value="1"/>
</dbReference>